<feature type="region of interest" description="Disordered" evidence="1">
    <location>
        <begin position="1"/>
        <end position="43"/>
    </location>
</feature>
<comment type="caution">
    <text evidence="2">The sequence shown here is derived from an EMBL/GenBank/DDBJ whole genome shotgun (WGS) entry which is preliminary data.</text>
</comment>
<dbReference type="Proteomes" id="UP000266723">
    <property type="component" value="Unassembled WGS sequence"/>
</dbReference>
<organism evidence="2 3">
    <name type="scientific">Brassica cretica</name>
    <name type="common">Mustard</name>
    <dbReference type="NCBI Taxonomy" id="69181"/>
    <lineage>
        <taxon>Eukaryota</taxon>
        <taxon>Viridiplantae</taxon>
        <taxon>Streptophyta</taxon>
        <taxon>Embryophyta</taxon>
        <taxon>Tracheophyta</taxon>
        <taxon>Spermatophyta</taxon>
        <taxon>Magnoliopsida</taxon>
        <taxon>eudicotyledons</taxon>
        <taxon>Gunneridae</taxon>
        <taxon>Pentapetalae</taxon>
        <taxon>rosids</taxon>
        <taxon>malvids</taxon>
        <taxon>Brassicales</taxon>
        <taxon>Brassicaceae</taxon>
        <taxon>Brassiceae</taxon>
        <taxon>Brassica</taxon>
    </lineage>
</organism>
<feature type="compositionally biased region" description="Basic and acidic residues" evidence="1">
    <location>
        <begin position="31"/>
        <end position="43"/>
    </location>
</feature>
<evidence type="ECO:0000313" key="3">
    <source>
        <dbReference type="Proteomes" id="UP000266723"/>
    </source>
</evidence>
<evidence type="ECO:0000313" key="2">
    <source>
        <dbReference type="EMBL" id="KAF3565791.1"/>
    </source>
</evidence>
<gene>
    <name evidence="2" type="ORF">DY000_02012057</name>
</gene>
<dbReference type="EMBL" id="QGKV02000759">
    <property type="protein sequence ID" value="KAF3565791.1"/>
    <property type="molecule type" value="Genomic_DNA"/>
</dbReference>
<accession>A0ABQ7D0K4</accession>
<proteinExistence type="predicted"/>
<sequence length="147" mass="16320">MSDVSPDHLNHGGSKKRVSHSLGGKRGFPSRLERISNKKGEKVGEERVLLSEGLRGLSEGLSVVDTGNLRAVGRAKEGVLKAEGLKGQLSFLRIEEFLQEREKGYGSEEGDWEARQFGLGEEGMGVRELAGEFWDQRLWGELLKVER</sequence>
<protein>
    <submittedName>
        <fullName evidence="2">Uncharacterized protein</fullName>
    </submittedName>
</protein>
<evidence type="ECO:0000256" key="1">
    <source>
        <dbReference type="SAM" id="MobiDB-lite"/>
    </source>
</evidence>
<feature type="compositionally biased region" description="Basic and acidic residues" evidence="1">
    <location>
        <begin position="1"/>
        <end position="10"/>
    </location>
</feature>
<keyword evidence="3" id="KW-1185">Reference proteome</keyword>
<name>A0ABQ7D0K4_BRACR</name>
<reference evidence="2 3" key="1">
    <citation type="journal article" date="2020" name="BMC Genomics">
        <title>Intraspecific diversification of the crop wild relative Brassica cretica Lam. using demographic model selection.</title>
        <authorList>
            <person name="Kioukis A."/>
            <person name="Michalopoulou V.A."/>
            <person name="Briers L."/>
            <person name="Pirintsos S."/>
            <person name="Studholme D.J."/>
            <person name="Pavlidis P."/>
            <person name="Sarris P.F."/>
        </authorList>
    </citation>
    <scope>NUCLEOTIDE SEQUENCE [LARGE SCALE GENOMIC DNA]</scope>
    <source>
        <strain evidence="3">cv. PFS-1207/04</strain>
    </source>
</reference>